<evidence type="ECO:0008006" key="3">
    <source>
        <dbReference type="Google" id="ProtNLM"/>
    </source>
</evidence>
<protein>
    <recommendedName>
        <fullName evidence="3">Head-to-tail adaptor</fullName>
    </recommendedName>
</protein>
<evidence type="ECO:0000313" key="1">
    <source>
        <dbReference type="EMBL" id="AKI28621.1"/>
    </source>
</evidence>
<sequence>MTSPADDYPATVDAVAGWLKVPEGALGEAERAHIAEVVPAVNSWIGTFRDITPPAPAHIVRGAVMLAGRIVRRRNSPAGIESFGDLGATYVARWDPDINMLLGLGGYRELVIG</sequence>
<accession>A0A0K0MWE5</accession>
<dbReference type="OrthoDB" id="27014at10239"/>
<organism evidence="1 2">
    <name type="scientific">Gordonia phage GMA5</name>
    <dbReference type="NCBI Taxonomy" id="1647472"/>
    <lineage>
        <taxon>Viruses</taxon>
        <taxon>Duplodnaviria</taxon>
        <taxon>Heunggongvirae</taxon>
        <taxon>Uroviricota</taxon>
        <taxon>Caudoviricetes</taxon>
        <taxon>Grutrevirus</taxon>
        <taxon>Grutrevirus GMA5</taxon>
    </lineage>
</organism>
<dbReference type="RefSeq" id="YP_009273604.1">
    <property type="nucleotide sequence ID" value="NC_030907.1"/>
</dbReference>
<reference evidence="1 2" key="1">
    <citation type="journal article" date="2015" name="PLoS ONE">
        <title>Lysis to Kill: Evaluation of the Lytic Abilities, and Genomics of Nine Bacteriophages Infective for Gordonia spp. and Their Potential Use in Activated Sludge Foam Biocontrol.</title>
        <authorList>
            <person name="Dyson Z.A."/>
            <person name="Tucci J."/>
            <person name="Seviour R.J."/>
            <person name="Petrovski S."/>
        </authorList>
    </citation>
    <scope>NUCLEOTIDE SEQUENCE [LARGE SCALE GENOMIC DNA]</scope>
</reference>
<dbReference type="KEGG" id="vg:28800020"/>
<dbReference type="GeneID" id="28800020"/>
<proteinExistence type="predicted"/>
<keyword evidence="2" id="KW-1185">Reference proteome</keyword>
<evidence type="ECO:0000313" key="2">
    <source>
        <dbReference type="Proteomes" id="UP000207679"/>
    </source>
</evidence>
<gene>
    <name evidence="1" type="ORF">GMA5_7</name>
</gene>
<dbReference type="Proteomes" id="UP000207679">
    <property type="component" value="Segment"/>
</dbReference>
<name>A0A0K0MWE5_9CAUD</name>
<dbReference type="EMBL" id="KR053198">
    <property type="protein sequence ID" value="AKI28621.1"/>
    <property type="molecule type" value="Genomic_DNA"/>
</dbReference>